<dbReference type="InterPro" id="IPR057596">
    <property type="entry name" value="RDRP_core"/>
</dbReference>
<dbReference type="GO" id="GO:0030422">
    <property type="term" value="P:siRNA processing"/>
    <property type="evidence" value="ECO:0007669"/>
    <property type="project" value="TreeGrafter"/>
</dbReference>
<comment type="caution">
    <text evidence="4">The sequence shown here is derived from an EMBL/GenBank/DDBJ whole genome shotgun (WGS) entry which is preliminary data.</text>
</comment>
<dbReference type="GO" id="GO:0031380">
    <property type="term" value="C:nuclear RNA-directed RNA polymerase complex"/>
    <property type="evidence" value="ECO:0007669"/>
    <property type="project" value="TreeGrafter"/>
</dbReference>
<keyword evidence="2" id="KW-1133">Transmembrane helix</keyword>
<dbReference type="EC" id="2.7.7.48" evidence="1"/>
<dbReference type="OrthoDB" id="6435754at2759"/>
<dbReference type="AlphaFoldDB" id="X6NFH9"/>
<dbReference type="GO" id="GO:0003968">
    <property type="term" value="F:RNA-directed RNA polymerase activity"/>
    <property type="evidence" value="ECO:0007669"/>
    <property type="project" value="UniProtKB-KW"/>
</dbReference>
<dbReference type="PANTHER" id="PTHR23079:SF55">
    <property type="entry name" value="RNA-DIRECTED RNA POLYMERASE"/>
    <property type="match status" value="1"/>
</dbReference>
<dbReference type="Pfam" id="PF05183">
    <property type="entry name" value="RdRP"/>
    <property type="match status" value="1"/>
</dbReference>
<comment type="similarity">
    <text evidence="1">Belongs to the RdRP family.</text>
</comment>
<sequence length="285" mass="32914">MSPQFAESVAKKLGIYDPVSAFQIRFGGCKGVVTKHPECIKDLQLTPSMRKFEYKHEKEFMFEVCRASSFSPCHLNRQVITLFETVNRDSANVFLQLLEATFKKMKAIHTKRVEAIKYIRSRYCKQHTLSPLFALQHIIYCGFELDIPFLLIQYEIKEIRDKQRLTIEDGASLIGVMDEYGILKNDEVFIQVEGLHSKAKVITGDVIVTKPPALAPGDLRRFHAVDHSQLHHLVNVIVFSQKGPLPPPMVTSETYKFLYMFIHIHIFFITYTFFFVVVTKHRATK</sequence>
<dbReference type="Proteomes" id="UP000023152">
    <property type="component" value="Unassembled WGS sequence"/>
</dbReference>
<name>X6NFH9_RETFI</name>
<accession>X6NFH9</accession>
<gene>
    <name evidence="4" type="ORF">RFI_12664</name>
</gene>
<evidence type="ECO:0000256" key="2">
    <source>
        <dbReference type="SAM" id="Phobius"/>
    </source>
</evidence>
<feature type="domain" description="RDRP core" evidence="3">
    <location>
        <begin position="1"/>
        <end position="248"/>
    </location>
</feature>
<keyword evidence="1 4" id="KW-0696">RNA-directed RNA polymerase</keyword>
<dbReference type="PANTHER" id="PTHR23079">
    <property type="entry name" value="RNA-DEPENDENT RNA POLYMERASE"/>
    <property type="match status" value="1"/>
</dbReference>
<evidence type="ECO:0000313" key="5">
    <source>
        <dbReference type="Proteomes" id="UP000023152"/>
    </source>
</evidence>
<evidence type="ECO:0000313" key="4">
    <source>
        <dbReference type="EMBL" id="ETO24494.1"/>
    </source>
</evidence>
<protein>
    <recommendedName>
        <fullName evidence="1">RNA-dependent RNA polymerase</fullName>
        <ecNumber evidence="1">2.7.7.48</ecNumber>
    </recommendedName>
</protein>
<comment type="catalytic activity">
    <reaction evidence="1">
        <text>RNA(n) + a ribonucleoside 5'-triphosphate = RNA(n+1) + diphosphate</text>
        <dbReference type="Rhea" id="RHEA:21248"/>
        <dbReference type="Rhea" id="RHEA-COMP:14527"/>
        <dbReference type="Rhea" id="RHEA-COMP:17342"/>
        <dbReference type="ChEBI" id="CHEBI:33019"/>
        <dbReference type="ChEBI" id="CHEBI:61557"/>
        <dbReference type="ChEBI" id="CHEBI:140395"/>
        <dbReference type="EC" id="2.7.7.48"/>
    </reaction>
</comment>
<feature type="transmembrane region" description="Helical" evidence="2">
    <location>
        <begin position="257"/>
        <end position="278"/>
    </location>
</feature>
<dbReference type="GO" id="GO:0003723">
    <property type="term" value="F:RNA binding"/>
    <property type="evidence" value="ECO:0007669"/>
    <property type="project" value="UniProtKB-KW"/>
</dbReference>
<proteinExistence type="inferred from homology"/>
<evidence type="ECO:0000256" key="1">
    <source>
        <dbReference type="RuleBase" id="RU363098"/>
    </source>
</evidence>
<dbReference type="EMBL" id="ASPP01009188">
    <property type="protein sequence ID" value="ETO24494.1"/>
    <property type="molecule type" value="Genomic_DNA"/>
</dbReference>
<keyword evidence="1" id="KW-0548">Nucleotidyltransferase</keyword>
<dbReference type="InterPro" id="IPR007855">
    <property type="entry name" value="RDRP"/>
</dbReference>
<keyword evidence="1" id="KW-0808">Transferase</keyword>
<keyword evidence="2" id="KW-0472">Membrane</keyword>
<reference evidence="4 5" key="1">
    <citation type="journal article" date="2013" name="Curr. Biol.">
        <title>The Genome of the Foraminiferan Reticulomyxa filosa.</title>
        <authorList>
            <person name="Glockner G."/>
            <person name="Hulsmann N."/>
            <person name="Schleicher M."/>
            <person name="Noegel A.A."/>
            <person name="Eichinger L."/>
            <person name="Gallinger C."/>
            <person name="Pawlowski J."/>
            <person name="Sierra R."/>
            <person name="Euteneuer U."/>
            <person name="Pillet L."/>
            <person name="Moustafa A."/>
            <person name="Platzer M."/>
            <person name="Groth M."/>
            <person name="Szafranski K."/>
            <person name="Schliwa M."/>
        </authorList>
    </citation>
    <scope>NUCLEOTIDE SEQUENCE [LARGE SCALE GENOMIC DNA]</scope>
</reference>
<evidence type="ECO:0000259" key="3">
    <source>
        <dbReference type="Pfam" id="PF05183"/>
    </source>
</evidence>
<keyword evidence="5" id="KW-1185">Reference proteome</keyword>
<organism evidence="4 5">
    <name type="scientific">Reticulomyxa filosa</name>
    <dbReference type="NCBI Taxonomy" id="46433"/>
    <lineage>
        <taxon>Eukaryota</taxon>
        <taxon>Sar</taxon>
        <taxon>Rhizaria</taxon>
        <taxon>Retaria</taxon>
        <taxon>Foraminifera</taxon>
        <taxon>Monothalamids</taxon>
        <taxon>Reticulomyxidae</taxon>
        <taxon>Reticulomyxa</taxon>
    </lineage>
</organism>
<keyword evidence="1" id="KW-0694">RNA-binding</keyword>
<keyword evidence="2" id="KW-0812">Transmembrane</keyword>